<protein>
    <submittedName>
        <fullName evidence="1">Heme-binding protein</fullName>
    </submittedName>
</protein>
<proteinExistence type="predicted"/>
<dbReference type="InterPro" id="IPR038084">
    <property type="entry name" value="PduO/GlcC-like_sf"/>
</dbReference>
<dbReference type="EMBL" id="CP032630">
    <property type="protein sequence ID" value="AYF97219.1"/>
    <property type="molecule type" value="Genomic_DNA"/>
</dbReference>
<dbReference type="KEGG" id="lyd:D7I47_02450"/>
<dbReference type="InterPro" id="IPR052517">
    <property type="entry name" value="GlcG_carb_metab_protein"/>
</dbReference>
<dbReference type="RefSeq" id="WP_120761570.1">
    <property type="nucleotide sequence ID" value="NZ_CP032630.1"/>
</dbReference>
<dbReference type="AlphaFoldDB" id="A0A387B8A8"/>
<gene>
    <name evidence="1" type="ORF">D7I47_02450</name>
</gene>
<dbReference type="PANTHER" id="PTHR34309">
    <property type="entry name" value="SLR1406 PROTEIN"/>
    <property type="match status" value="1"/>
</dbReference>
<evidence type="ECO:0000313" key="1">
    <source>
        <dbReference type="EMBL" id="AYF97219.1"/>
    </source>
</evidence>
<evidence type="ECO:0000313" key="2">
    <source>
        <dbReference type="Proteomes" id="UP000278886"/>
    </source>
</evidence>
<keyword evidence="2" id="KW-1185">Reference proteome</keyword>
<organism evidence="1 2">
    <name type="scientific">Protaetiibacter intestinalis</name>
    <dbReference type="NCBI Taxonomy" id="2419774"/>
    <lineage>
        <taxon>Bacteria</taxon>
        <taxon>Bacillati</taxon>
        <taxon>Actinomycetota</taxon>
        <taxon>Actinomycetes</taxon>
        <taxon>Micrococcales</taxon>
        <taxon>Microbacteriaceae</taxon>
        <taxon>Protaetiibacter</taxon>
    </lineage>
</organism>
<dbReference type="InterPro" id="IPR005624">
    <property type="entry name" value="PduO/GlcC-like"/>
</dbReference>
<name>A0A387B8A8_9MICO</name>
<dbReference type="Gene3D" id="3.30.450.150">
    <property type="entry name" value="Haem-degrading domain"/>
    <property type="match status" value="1"/>
</dbReference>
<sequence length="143" mass="14076">MAMAQISPIILSLEIAHKVTAAAIAKVEAIGIPYTLSVVDGAGNLVHLTRLDGAAIASIDTSVAKARTSVYFGAPTADLAAAVSDGAPLATIQTSTTAHLAFVAGGVPIIDQDGVVIGGFGAGGGSPEQDHEVAYAAVAALKA</sequence>
<accession>A0A387B8A8</accession>
<dbReference type="PANTHER" id="PTHR34309:SF1">
    <property type="entry name" value="PROTEIN GLCG"/>
    <property type="match status" value="1"/>
</dbReference>
<dbReference type="SUPFAM" id="SSF143744">
    <property type="entry name" value="GlcG-like"/>
    <property type="match status" value="1"/>
</dbReference>
<dbReference type="OrthoDB" id="9778896at2"/>
<dbReference type="Pfam" id="PF03928">
    <property type="entry name" value="HbpS-like"/>
    <property type="match status" value="1"/>
</dbReference>
<reference evidence="2" key="1">
    <citation type="submission" date="2018-09" db="EMBL/GenBank/DDBJ databases">
        <title>Genome sequencing of strain 2DFWR-13.</title>
        <authorList>
            <person name="Heo J."/>
            <person name="Kim S.-J."/>
            <person name="Kwon S.-W."/>
        </authorList>
    </citation>
    <scope>NUCLEOTIDE SEQUENCE [LARGE SCALE GENOMIC DNA]</scope>
    <source>
        <strain evidence="2">2DFWR-13</strain>
    </source>
</reference>
<dbReference type="Proteomes" id="UP000278886">
    <property type="component" value="Chromosome"/>
</dbReference>